<dbReference type="GO" id="GO:0004630">
    <property type="term" value="F:phospholipase D activity"/>
    <property type="evidence" value="ECO:0007669"/>
    <property type="project" value="UniProtKB-UniRule"/>
</dbReference>
<evidence type="ECO:0000313" key="9">
    <source>
        <dbReference type="Proteomes" id="UP001320420"/>
    </source>
</evidence>
<dbReference type="Pfam" id="PF13091">
    <property type="entry name" value="PLDc_2"/>
    <property type="match status" value="1"/>
</dbReference>
<dbReference type="GO" id="GO:0009395">
    <property type="term" value="P:phospholipid catabolic process"/>
    <property type="evidence" value="ECO:0007669"/>
    <property type="project" value="TreeGrafter"/>
</dbReference>
<keyword evidence="2 5" id="KW-0378">Hydrolase</keyword>
<dbReference type="InterPro" id="IPR025202">
    <property type="entry name" value="PLD-like_dom"/>
</dbReference>
<dbReference type="SMART" id="SM00155">
    <property type="entry name" value="PLDc"/>
    <property type="match status" value="2"/>
</dbReference>
<comment type="similarity">
    <text evidence="5">Belongs to the phospholipase D family.</text>
</comment>
<evidence type="ECO:0000259" key="7">
    <source>
        <dbReference type="PROSITE" id="PS50035"/>
    </source>
</evidence>
<gene>
    <name evidence="8" type="ORF">SLS62_003976</name>
</gene>
<evidence type="ECO:0000256" key="1">
    <source>
        <dbReference type="ARBA" id="ARBA00022737"/>
    </source>
</evidence>
<comment type="catalytic activity">
    <reaction evidence="5">
        <text>a 1,2-diacyl-sn-glycero-3-phosphocholine + H2O = a 1,2-diacyl-sn-glycero-3-phosphate + choline + H(+)</text>
        <dbReference type="Rhea" id="RHEA:14445"/>
        <dbReference type="ChEBI" id="CHEBI:15354"/>
        <dbReference type="ChEBI" id="CHEBI:15377"/>
        <dbReference type="ChEBI" id="CHEBI:15378"/>
        <dbReference type="ChEBI" id="CHEBI:57643"/>
        <dbReference type="ChEBI" id="CHEBI:58608"/>
        <dbReference type="EC" id="3.1.4.4"/>
    </reaction>
</comment>
<feature type="compositionally biased region" description="Gly residues" evidence="6">
    <location>
        <begin position="562"/>
        <end position="572"/>
    </location>
</feature>
<dbReference type="Gene3D" id="3.30.870.10">
    <property type="entry name" value="Endonuclease Chain A"/>
    <property type="match status" value="3"/>
</dbReference>
<feature type="region of interest" description="Disordered" evidence="6">
    <location>
        <begin position="14"/>
        <end position="58"/>
    </location>
</feature>
<dbReference type="PANTHER" id="PTHR18896:SF186">
    <property type="entry name" value="PHOSPHOLIPASE D"/>
    <property type="match status" value="1"/>
</dbReference>
<dbReference type="CDD" id="cd09141">
    <property type="entry name" value="PLDc_vPLD1_2_yPLD_like_2"/>
    <property type="match status" value="1"/>
</dbReference>
<dbReference type="CDD" id="cd09138">
    <property type="entry name" value="PLDc_vPLD1_2_yPLD_like_1"/>
    <property type="match status" value="1"/>
</dbReference>
<keyword evidence="1" id="KW-0677">Repeat</keyword>
<reference evidence="8 9" key="1">
    <citation type="submission" date="2024-02" db="EMBL/GenBank/DDBJ databases">
        <title>De novo assembly and annotation of 12 fungi associated with fruit tree decline syndrome in Ontario, Canada.</title>
        <authorList>
            <person name="Sulman M."/>
            <person name="Ellouze W."/>
            <person name="Ilyukhin E."/>
        </authorList>
    </citation>
    <scope>NUCLEOTIDE SEQUENCE [LARGE SCALE GENOMIC DNA]</scope>
    <source>
        <strain evidence="8 9">M11/M66-122</strain>
    </source>
</reference>
<evidence type="ECO:0000256" key="5">
    <source>
        <dbReference type="PIRNR" id="PIRNR009376"/>
    </source>
</evidence>
<feature type="compositionally biased region" description="Basic and acidic residues" evidence="6">
    <location>
        <begin position="652"/>
        <end position="710"/>
    </location>
</feature>
<dbReference type="GO" id="GO:0006654">
    <property type="term" value="P:phosphatidic acid biosynthetic process"/>
    <property type="evidence" value="ECO:0007669"/>
    <property type="project" value="InterPro"/>
</dbReference>
<evidence type="ECO:0000313" key="8">
    <source>
        <dbReference type="EMBL" id="KAK7754130.1"/>
    </source>
</evidence>
<dbReference type="PANTHER" id="PTHR18896">
    <property type="entry name" value="PHOSPHOLIPASE D"/>
    <property type="match status" value="1"/>
</dbReference>
<evidence type="ECO:0000256" key="6">
    <source>
        <dbReference type="SAM" id="MobiDB-lite"/>
    </source>
</evidence>
<dbReference type="FunFam" id="3.30.870.10:FF:000032">
    <property type="entry name" value="Phospholipase"/>
    <property type="match status" value="1"/>
</dbReference>
<evidence type="ECO:0000256" key="2">
    <source>
        <dbReference type="ARBA" id="ARBA00022801"/>
    </source>
</evidence>
<protein>
    <recommendedName>
        <fullName evidence="5">Phospholipase</fullName>
        <ecNumber evidence="5">3.1.4.4</ecNumber>
    </recommendedName>
</protein>
<feature type="compositionally biased region" description="Basic and acidic residues" evidence="6">
    <location>
        <begin position="14"/>
        <end position="46"/>
    </location>
</feature>
<dbReference type="AlphaFoldDB" id="A0AAN9YU80"/>
<sequence length="994" mass="113014">MDFLREAIHDIKDRFDGDNDDERPPQTESASEHHGGAHHEPVHLETEPTNTNHRFKSSFAPSTGDVKWYVDGASYFHAVSMALEEARESIYILDWWLSPELYLRRPPARNEKYRLDNMLKAAAERGVEVRVIVYKEVKAALSCDSAHTKHALEALHPNVQVFRHPDHVPNKEDLTQSFAGISLNPMSLAKASTDALASLYGSVGESVLFWAHHEKLCVVDRKLVFMGGLDMCFGRWDTNSHPIADAHPGDLDAIIFPGQDFNNARAFDFEGVDNWDHNQLDRTKSSRMGWSDITISMQGPIVNSLLDHFTDRWNFIHKEKYTIKDPGKYQLLSSGQSGGGSQTLQKASLFEYASNLSTNYVFSCCEWSSGHPLEHSIANAYIDAITNAEHFIYIENQFFITATSDKQRPVQNRLGSAIVDRVVRAHENGENFHVIVVMPAVPAFPGDLKSDGALGTRAIMEFQYNSISRGGASIVESVVARGVDDWGRYLHFYNLRTYDRINTSNTMRRAEQDSGVPYERARHGYDDRYAGDDGREEGESYGRRRYQEEEGRRGDYDDDGYGGRYGSSLRGGGYDDDEYREDRHRGHGYGSGRRRDDSGSGDDDDSYRRSERRGEYEEERRGYGGGREYDDEPRREYDDRRGGDEGYGYSEGRSDERYGHSRRDDDSYGERREDYGGSRREEYGGDRREEYSDSRRRDEGEGGGRSENYERYQQAAARTDDRTWDTVAACYMDGGADIRTVPWEGSEAAELDAFVSEELYIHSKVLIADDRLVICGSANINDRSQLGDHDSEIAVVIEDPTPVETTMDGRPFTASRFAASLRRQLYRKHIGLLPDQPFARPRGHKAWTPVSHDPQEYDWGSRGDELVADPMAAAFWEDLWLPTARTNTEVFERAFHPVPSDRVRNWDQYDDFFGRHFVVPGADYKHDEEKDPARVPYGHVVREEFPGGASELKEQLARVRGTLVEMPLNFLVELGDDLAMEGVGLNFATKEIYT</sequence>
<dbReference type="EMBL" id="JAKJXP020000023">
    <property type="protein sequence ID" value="KAK7754130.1"/>
    <property type="molecule type" value="Genomic_DNA"/>
</dbReference>
<dbReference type="PIRSF" id="PIRSF009376">
    <property type="entry name" value="Phospholipase_D_euk"/>
    <property type="match status" value="1"/>
</dbReference>
<feature type="compositionally biased region" description="Basic and acidic residues" evidence="6">
    <location>
        <begin position="632"/>
        <end position="644"/>
    </location>
</feature>
<dbReference type="InterPro" id="IPR015679">
    <property type="entry name" value="PLipase_D_fam"/>
</dbReference>
<evidence type="ECO:0000256" key="3">
    <source>
        <dbReference type="ARBA" id="ARBA00022963"/>
    </source>
</evidence>
<feature type="compositionally biased region" description="Basic and acidic residues" evidence="6">
    <location>
        <begin position="606"/>
        <end position="622"/>
    </location>
</feature>
<feature type="compositionally biased region" description="Basic and acidic residues" evidence="6">
    <location>
        <begin position="519"/>
        <end position="555"/>
    </location>
</feature>
<comment type="caution">
    <text evidence="8">The sequence shown here is derived from an EMBL/GenBank/DDBJ whole genome shotgun (WGS) entry which is preliminary data.</text>
</comment>
<dbReference type="EC" id="3.1.4.4" evidence="5"/>
<feature type="region of interest" description="Disordered" evidence="6">
    <location>
        <begin position="508"/>
        <end position="718"/>
    </location>
</feature>
<feature type="domain" description="PLD phosphodiesterase" evidence="7">
    <location>
        <begin position="757"/>
        <end position="784"/>
    </location>
</feature>
<name>A0AAN9YU80_9PEZI</name>
<keyword evidence="4" id="KW-0443">Lipid metabolism</keyword>
<organism evidence="8 9">
    <name type="scientific">Diatrype stigma</name>
    <dbReference type="NCBI Taxonomy" id="117547"/>
    <lineage>
        <taxon>Eukaryota</taxon>
        <taxon>Fungi</taxon>
        <taxon>Dikarya</taxon>
        <taxon>Ascomycota</taxon>
        <taxon>Pezizomycotina</taxon>
        <taxon>Sordariomycetes</taxon>
        <taxon>Xylariomycetidae</taxon>
        <taxon>Xylariales</taxon>
        <taxon>Diatrypaceae</taxon>
        <taxon>Diatrype</taxon>
    </lineage>
</organism>
<feature type="domain" description="PLD phosphodiesterase" evidence="7">
    <location>
        <begin position="208"/>
        <end position="235"/>
    </location>
</feature>
<keyword evidence="3 5" id="KW-0442">Lipid degradation</keyword>
<dbReference type="InterPro" id="IPR001736">
    <property type="entry name" value="PLipase_D/transphosphatidylase"/>
</dbReference>
<proteinExistence type="inferred from homology"/>
<accession>A0AAN9YU80</accession>
<keyword evidence="9" id="KW-1185">Reference proteome</keyword>
<dbReference type="InterPro" id="IPR016555">
    <property type="entry name" value="PLipase_D_euk"/>
</dbReference>
<dbReference type="SUPFAM" id="SSF56024">
    <property type="entry name" value="Phospholipase D/nuclease"/>
    <property type="match status" value="2"/>
</dbReference>
<dbReference type="PROSITE" id="PS50035">
    <property type="entry name" value="PLD"/>
    <property type="match status" value="2"/>
</dbReference>
<evidence type="ECO:0000256" key="4">
    <source>
        <dbReference type="ARBA" id="ARBA00023098"/>
    </source>
</evidence>
<dbReference type="GO" id="GO:0035556">
    <property type="term" value="P:intracellular signal transduction"/>
    <property type="evidence" value="ECO:0007669"/>
    <property type="project" value="InterPro"/>
</dbReference>
<dbReference type="Proteomes" id="UP001320420">
    <property type="component" value="Unassembled WGS sequence"/>
</dbReference>